<keyword evidence="1" id="KW-0812">Transmembrane</keyword>
<evidence type="ECO:0000256" key="1">
    <source>
        <dbReference type="SAM" id="Phobius"/>
    </source>
</evidence>
<dbReference type="Pfam" id="PF06210">
    <property type="entry name" value="DUF1003"/>
    <property type="match status" value="1"/>
</dbReference>
<sequence length="86" mass="9919">MGFNSSPLAFDLYPFTFLTMVESLEAIFMSFFIMIGQNIARRESERRHHFDLQINLLNEREMTAMLRLMGTIAAKLEISEADQAEA</sequence>
<gene>
    <name evidence="2" type="ORF">GCM10011496_17640</name>
</gene>
<feature type="transmembrane region" description="Helical" evidence="1">
    <location>
        <begin position="12"/>
        <end position="36"/>
    </location>
</feature>
<keyword evidence="1" id="KW-1133">Transmembrane helix</keyword>
<evidence type="ECO:0000313" key="3">
    <source>
        <dbReference type="Proteomes" id="UP000620596"/>
    </source>
</evidence>
<protein>
    <submittedName>
        <fullName evidence="2">Uncharacterized protein</fullName>
    </submittedName>
</protein>
<dbReference type="AlphaFoldDB" id="A0A916SFR0"/>
<keyword evidence="1" id="KW-0472">Membrane</keyword>
<evidence type="ECO:0000313" key="2">
    <source>
        <dbReference type="EMBL" id="GGA97049.1"/>
    </source>
</evidence>
<keyword evidence="3" id="KW-1185">Reference proteome</keyword>
<reference evidence="2" key="2">
    <citation type="submission" date="2020-09" db="EMBL/GenBank/DDBJ databases">
        <authorList>
            <person name="Sun Q."/>
            <person name="Zhou Y."/>
        </authorList>
    </citation>
    <scope>NUCLEOTIDE SEQUENCE</scope>
    <source>
        <strain evidence="2">CGMCC 1.15322</strain>
    </source>
</reference>
<accession>A0A916SFR0</accession>
<dbReference type="EMBL" id="BMIG01000005">
    <property type="protein sequence ID" value="GGA97049.1"/>
    <property type="molecule type" value="Genomic_DNA"/>
</dbReference>
<organism evidence="2 3">
    <name type="scientific">Polaromonas eurypsychrophila</name>
    <dbReference type="NCBI Taxonomy" id="1614635"/>
    <lineage>
        <taxon>Bacteria</taxon>
        <taxon>Pseudomonadati</taxon>
        <taxon>Pseudomonadota</taxon>
        <taxon>Betaproteobacteria</taxon>
        <taxon>Burkholderiales</taxon>
        <taxon>Comamonadaceae</taxon>
        <taxon>Polaromonas</taxon>
    </lineage>
</organism>
<dbReference type="InterPro" id="IPR010406">
    <property type="entry name" value="DUF1003"/>
</dbReference>
<proteinExistence type="predicted"/>
<reference evidence="2" key="1">
    <citation type="journal article" date="2014" name="Int. J. Syst. Evol. Microbiol.">
        <title>Complete genome sequence of Corynebacterium casei LMG S-19264T (=DSM 44701T), isolated from a smear-ripened cheese.</title>
        <authorList>
            <consortium name="US DOE Joint Genome Institute (JGI-PGF)"/>
            <person name="Walter F."/>
            <person name="Albersmeier A."/>
            <person name="Kalinowski J."/>
            <person name="Ruckert C."/>
        </authorList>
    </citation>
    <scope>NUCLEOTIDE SEQUENCE</scope>
    <source>
        <strain evidence="2">CGMCC 1.15322</strain>
    </source>
</reference>
<name>A0A916SFR0_9BURK</name>
<dbReference type="Proteomes" id="UP000620596">
    <property type="component" value="Unassembled WGS sequence"/>
</dbReference>
<comment type="caution">
    <text evidence="2">The sequence shown here is derived from an EMBL/GenBank/DDBJ whole genome shotgun (WGS) entry which is preliminary data.</text>
</comment>